<name>A0A9P6DEP4_PLEER</name>
<protein>
    <recommendedName>
        <fullName evidence="4">Integrase</fullName>
    </recommendedName>
</protein>
<keyword evidence="3" id="KW-1185">Reference proteome</keyword>
<evidence type="ECO:0000313" key="3">
    <source>
        <dbReference type="Proteomes" id="UP000807025"/>
    </source>
</evidence>
<sequence>LKADDYLFPALASTGKLKLGEPMTCAGIEKLLDLIVAKSGVLNRRNGRFTTHCFRRGGAQYWFMWAESKWSLKVVKWWGGWASG</sequence>
<dbReference type="SUPFAM" id="SSF56349">
    <property type="entry name" value="DNA breaking-rejoining enzymes"/>
    <property type="match status" value="1"/>
</dbReference>
<dbReference type="Proteomes" id="UP000807025">
    <property type="component" value="Unassembled WGS sequence"/>
</dbReference>
<dbReference type="GO" id="GO:0015074">
    <property type="term" value="P:DNA integration"/>
    <property type="evidence" value="ECO:0007669"/>
    <property type="project" value="InterPro"/>
</dbReference>
<evidence type="ECO:0000313" key="2">
    <source>
        <dbReference type="EMBL" id="KAF9492745.1"/>
    </source>
</evidence>
<dbReference type="InterPro" id="IPR013762">
    <property type="entry name" value="Integrase-like_cat_sf"/>
</dbReference>
<dbReference type="OrthoDB" id="164951at2759"/>
<keyword evidence="1" id="KW-0233">DNA recombination</keyword>
<dbReference type="GO" id="GO:0006310">
    <property type="term" value="P:DNA recombination"/>
    <property type="evidence" value="ECO:0007669"/>
    <property type="project" value="UniProtKB-KW"/>
</dbReference>
<accession>A0A9P6DEP4</accession>
<dbReference type="EMBL" id="MU154596">
    <property type="protein sequence ID" value="KAF9492745.1"/>
    <property type="molecule type" value="Genomic_DNA"/>
</dbReference>
<evidence type="ECO:0000256" key="1">
    <source>
        <dbReference type="ARBA" id="ARBA00023172"/>
    </source>
</evidence>
<gene>
    <name evidence="2" type="ORF">BDN71DRAFT_1357902</name>
</gene>
<evidence type="ECO:0008006" key="4">
    <source>
        <dbReference type="Google" id="ProtNLM"/>
    </source>
</evidence>
<feature type="non-terminal residue" evidence="2">
    <location>
        <position position="1"/>
    </location>
</feature>
<feature type="non-terminal residue" evidence="2">
    <location>
        <position position="84"/>
    </location>
</feature>
<dbReference type="AlphaFoldDB" id="A0A9P6DEP4"/>
<organism evidence="2 3">
    <name type="scientific">Pleurotus eryngii</name>
    <name type="common">Boletus of the steppes</name>
    <dbReference type="NCBI Taxonomy" id="5323"/>
    <lineage>
        <taxon>Eukaryota</taxon>
        <taxon>Fungi</taxon>
        <taxon>Dikarya</taxon>
        <taxon>Basidiomycota</taxon>
        <taxon>Agaricomycotina</taxon>
        <taxon>Agaricomycetes</taxon>
        <taxon>Agaricomycetidae</taxon>
        <taxon>Agaricales</taxon>
        <taxon>Pleurotineae</taxon>
        <taxon>Pleurotaceae</taxon>
        <taxon>Pleurotus</taxon>
    </lineage>
</organism>
<reference evidence="2" key="1">
    <citation type="submission" date="2020-11" db="EMBL/GenBank/DDBJ databases">
        <authorList>
            <consortium name="DOE Joint Genome Institute"/>
            <person name="Ahrendt S."/>
            <person name="Riley R."/>
            <person name="Andreopoulos W."/>
            <person name="Labutti K."/>
            <person name="Pangilinan J."/>
            <person name="Ruiz-Duenas F.J."/>
            <person name="Barrasa J.M."/>
            <person name="Sanchez-Garcia M."/>
            <person name="Camarero S."/>
            <person name="Miyauchi S."/>
            <person name="Serrano A."/>
            <person name="Linde D."/>
            <person name="Babiker R."/>
            <person name="Drula E."/>
            <person name="Ayuso-Fernandez I."/>
            <person name="Pacheco R."/>
            <person name="Padilla G."/>
            <person name="Ferreira P."/>
            <person name="Barriuso J."/>
            <person name="Kellner H."/>
            <person name="Castanera R."/>
            <person name="Alfaro M."/>
            <person name="Ramirez L."/>
            <person name="Pisabarro A.G."/>
            <person name="Kuo A."/>
            <person name="Tritt A."/>
            <person name="Lipzen A."/>
            <person name="He G."/>
            <person name="Yan M."/>
            <person name="Ng V."/>
            <person name="Cullen D."/>
            <person name="Martin F."/>
            <person name="Rosso M.-N."/>
            <person name="Henrissat B."/>
            <person name="Hibbett D."/>
            <person name="Martinez A.T."/>
            <person name="Grigoriev I.V."/>
        </authorList>
    </citation>
    <scope>NUCLEOTIDE SEQUENCE</scope>
    <source>
        <strain evidence="2">ATCC 90797</strain>
    </source>
</reference>
<proteinExistence type="predicted"/>
<dbReference type="GO" id="GO:0003677">
    <property type="term" value="F:DNA binding"/>
    <property type="evidence" value="ECO:0007669"/>
    <property type="project" value="InterPro"/>
</dbReference>
<comment type="caution">
    <text evidence="2">The sequence shown here is derived from an EMBL/GenBank/DDBJ whole genome shotgun (WGS) entry which is preliminary data.</text>
</comment>
<dbReference type="InterPro" id="IPR011010">
    <property type="entry name" value="DNA_brk_join_enz"/>
</dbReference>
<dbReference type="Gene3D" id="1.10.443.10">
    <property type="entry name" value="Intergrase catalytic core"/>
    <property type="match status" value="1"/>
</dbReference>